<evidence type="ECO:0000313" key="2">
    <source>
        <dbReference type="EnsemblPlants" id="Pp3c7_26411V3.1"/>
    </source>
</evidence>
<dbReference type="PaxDb" id="3218-PP1S97_229V6.1"/>
<proteinExistence type="predicted"/>
<evidence type="ECO:0000313" key="3">
    <source>
        <dbReference type="Proteomes" id="UP000006727"/>
    </source>
</evidence>
<gene>
    <name evidence="1" type="ORF">PHYPA_010906</name>
</gene>
<dbReference type="AlphaFoldDB" id="A0A2K1KD61"/>
<keyword evidence="3" id="KW-1185">Reference proteome</keyword>
<reference evidence="1 3" key="1">
    <citation type="journal article" date="2008" name="Science">
        <title>The Physcomitrella genome reveals evolutionary insights into the conquest of land by plants.</title>
        <authorList>
            <person name="Rensing S."/>
            <person name="Lang D."/>
            <person name="Zimmer A."/>
            <person name="Terry A."/>
            <person name="Salamov A."/>
            <person name="Shapiro H."/>
            <person name="Nishiyama T."/>
            <person name="Perroud P.-F."/>
            <person name="Lindquist E."/>
            <person name="Kamisugi Y."/>
            <person name="Tanahashi T."/>
            <person name="Sakakibara K."/>
            <person name="Fujita T."/>
            <person name="Oishi K."/>
            <person name="Shin-I T."/>
            <person name="Kuroki Y."/>
            <person name="Toyoda A."/>
            <person name="Suzuki Y."/>
            <person name="Hashimoto A."/>
            <person name="Yamaguchi K."/>
            <person name="Sugano A."/>
            <person name="Kohara Y."/>
            <person name="Fujiyama A."/>
            <person name="Anterola A."/>
            <person name="Aoki S."/>
            <person name="Ashton N."/>
            <person name="Barbazuk W.B."/>
            <person name="Barker E."/>
            <person name="Bennetzen J."/>
            <person name="Bezanilla M."/>
            <person name="Blankenship R."/>
            <person name="Cho S.H."/>
            <person name="Dutcher S."/>
            <person name="Estelle M."/>
            <person name="Fawcett J.A."/>
            <person name="Gundlach H."/>
            <person name="Hanada K."/>
            <person name="Heyl A."/>
            <person name="Hicks K.A."/>
            <person name="Hugh J."/>
            <person name="Lohr M."/>
            <person name="Mayer K."/>
            <person name="Melkozernov A."/>
            <person name="Murata T."/>
            <person name="Nelson D."/>
            <person name="Pils B."/>
            <person name="Prigge M."/>
            <person name="Reiss B."/>
            <person name="Renner T."/>
            <person name="Rombauts S."/>
            <person name="Rushton P."/>
            <person name="Sanderfoot A."/>
            <person name="Schween G."/>
            <person name="Shiu S.-H."/>
            <person name="Stueber K."/>
            <person name="Theodoulou F.L."/>
            <person name="Tu H."/>
            <person name="Van de Peer Y."/>
            <person name="Verrier P.J."/>
            <person name="Waters E."/>
            <person name="Wood A."/>
            <person name="Yang L."/>
            <person name="Cove D."/>
            <person name="Cuming A."/>
            <person name="Hasebe M."/>
            <person name="Lucas S."/>
            <person name="Mishler D.B."/>
            <person name="Reski R."/>
            <person name="Grigoriev I."/>
            <person name="Quatrano R.S."/>
            <person name="Boore J.L."/>
        </authorList>
    </citation>
    <scope>NUCLEOTIDE SEQUENCE [LARGE SCALE GENOMIC DNA]</scope>
    <source>
        <strain evidence="2 3">cv. Gransden 2004</strain>
    </source>
</reference>
<dbReference type="InParanoid" id="A0A2K1KD61"/>
<name>A0A2K1KD61_PHYPA</name>
<reference evidence="1 3" key="2">
    <citation type="journal article" date="2018" name="Plant J.">
        <title>The Physcomitrella patens chromosome-scale assembly reveals moss genome structure and evolution.</title>
        <authorList>
            <person name="Lang D."/>
            <person name="Ullrich K.K."/>
            <person name="Murat F."/>
            <person name="Fuchs J."/>
            <person name="Jenkins J."/>
            <person name="Haas F.B."/>
            <person name="Piednoel M."/>
            <person name="Gundlach H."/>
            <person name="Van Bel M."/>
            <person name="Meyberg R."/>
            <person name="Vives C."/>
            <person name="Morata J."/>
            <person name="Symeonidi A."/>
            <person name="Hiss M."/>
            <person name="Muchero W."/>
            <person name="Kamisugi Y."/>
            <person name="Saleh O."/>
            <person name="Blanc G."/>
            <person name="Decker E.L."/>
            <person name="van Gessel N."/>
            <person name="Grimwood J."/>
            <person name="Hayes R.D."/>
            <person name="Graham S.W."/>
            <person name="Gunter L.E."/>
            <person name="McDaniel S.F."/>
            <person name="Hoernstein S.N.W."/>
            <person name="Larsson A."/>
            <person name="Li F.W."/>
            <person name="Perroud P.F."/>
            <person name="Phillips J."/>
            <person name="Ranjan P."/>
            <person name="Rokshar D.S."/>
            <person name="Rothfels C.J."/>
            <person name="Schneider L."/>
            <person name="Shu S."/>
            <person name="Stevenson D.W."/>
            <person name="Thummler F."/>
            <person name="Tillich M."/>
            <person name="Villarreal Aguilar J.C."/>
            <person name="Widiez T."/>
            <person name="Wong G.K."/>
            <person name="Wymore A."/>
            <person name="Zhang Y."/>
            <person name="Zimmer A.D."/>
            <person name="Quatrano R.S."/>
            <person name="Mayer K.F.X."/>
            <person name="Goodstein D."/>
            <person name="Casacuberta J.M."/>
            <person name="Vandepoele K."/>
            <person name="Reski R."/>
            <person name="Cuming A.C."/>
            <person name="Tuskan G.A."/>
            <person name="Maumus F."/>
            <person name="Salse J."/>
            <person name="Schmutz J."/>
            <person name="Rensing S.A."/>
        </authorList>
    </citation>
    <scope>NUCLEOTIDE SEQUENCE [LARGE SCALE GENOMIC DNA]</scope>
    <source>
        <strain evidence="2 3">cv. Gransden 2004</strain>
    </source>
</reference>
<dbReference type="Gramene" id="Pp3c7_26411V3.1">
    <property type="protein sequence ID" value="Pp3c7_26411V3.1"/>
    <property type="gene ID" value="Pp3c7_26411"/>
</dbReference>
<dbReference type="EnsemblPlants" id="Pp3c7_26411V3.1">
    <property type="protein sequence ID" value="Pp3c7_26411V3.1"/>
    <property type="gene ID" value="Pp3c7_26411"/>
</dbReference>
<evidence type="ECO:0000313" key="1">
    <source>
        <dbReference type="EMBL" id="PNR51718.1"/>
    </source>
</evidence>
<protein>
    <submittedName>
        <fullName evidence="1 2">Uncharacterized protein</fullName>
    </submittedName>
</protein>
<sequence>MPQCFREEGVETTIFRRCVLRGIQKQRWWRFCLSHSSAAVWKKRISPSVTAAQQCCPLHVPVGRELVVALAPRCHCVERRQPLVFRFDSSTTVWQHCCLCCRIIRAPQIFCSYPTNTILLVKLLTLQIKISRDFPCRHPVLSIEPSPWSCYLQPWLLDHRIGSSNYCRFCDTTSC</sequence>
<reference evidence="2" key="3">
    <citation type="submission" date="2020-12" db="UniProtKB">
        <authorList>
            <consortium name="EnsemblPlants"/>
        </authorList>
    </citation>
    <scope>IDENTIFICATION</scope>
</reference>
<dbReference type="Proteomes" id="UP000006727">
    <property type="component" value="Chromosome 7"/>
</dbReference>
<organism evidence="1">
    <name type="scientific">Physcomitrium patens</name>
    <name type="common">Spreading-leaved earth moss</name>
    <name type="synonym">Physcomitrella patens</name>
    <dbReference type="NCBI Taxonomy" id="3218"/>
    <lineage>
        <taxon>Eukaryota</taxon>
        <taxon>Viridiplantae</taxon>
        <taxon>Streptophyta</taxon>
        <taxon>Embryophyta</taxon>
        <taxon>Bryophyta</taxon>
        <taxon>Bryophytina</taxon>
        <taxon>Bryopsida</taxon>
        <taxon>Funariidae</taxon>
        <taxon>Funariales</taxon>
        <taxon>Funariaceae</taxon>
        <taxon>Physcomitrium</taxon>
    </lineage>
</organism>
<dbReference type="EMBL" id="ABEU02000007">
    <property type="protein sequence ID" value="PNR51718.1"/>
    <property type="molecule type" value="Genomic_DNA"/>
</dbReference>
<accession>A0A2K1KD61</accession>